<evidence type="ECO:0000313" key="2">
    <source>
        <dbReference type="Proteomes" id="UP001210720"/>
    </source>
</evidence>
<protein>
    <submittedName>
        <fullName evidence="1">Uncharacterized protein</fullName>
    </submittedName>
</protein>
<evidence type="ECO:0000313" key="1">
    <source>
        <dbReference type="EMBL" id="MDA7426711.1"/>
    </source>
</evidence>
<sequence>MTVENLTIGDPFFALRVLQDEDRYDIHDKTIVLNLSDAPITVREQTVGPLESVVLYQTAIENVKHAIVIEGLSRHSDDELLMAAIRKTWPSAFEVRGEERLRGVEHYMSPKVWLGQFGFTLYHSASVPLNVGLHKEHAFCPVPGFREVHTQIVGFGKMQQCREKDIGTLYLEEPMAPGTTHKPMYDAEGNYPWHQFETITPSVFMAVEMLPDGATPPEL</sequence>
<accession>A0ABT4XXK5</accession>
<gene>
    <name evidence="1" type="ORF">PFY00_18400</name>
</gene>
<name>A0ABT4XXK5_9RHOB</name>
<reference evidence="1 2" key="1">
    <citation type="submission" date="2023-01" db="EMBL/GenBank/DDBJ databases">
        <title>Thalassococcus onchidii sp. nov., isolated from a marine invertebrate from the South China Sea.</title>
        <authorList>
            <person name="Xu S."/>
            <person name="Liu Z."/>
            <person name="Xu Y."/>
        </authorList>
    </citation>
    <scope>NUCLEOTIDE SEQUENCE [LARGE SCALE GENOMIC DNA]</scope>
    <source>
        <strain evidence="1 2">KCTC 32084</strain>
    </source>
</reference>
<organism evidence="1 2">
    <name type="scientific">Thalassococcus lentus</name>
    <dbReference type="NCBI Taxonomy" id="1210524"/>
    <lineage>
        <taxon>Bacteria</taxon>
        <taxon>Pseudomonadati</taxon>
        <taxon>Pseudomonadota</taxon>
        <taxon>Alphaproteobacteria</taxon>
        <taxon>Rhodobacterales</taxon>
        <taxon>Roseobacteraceae</taxon>
        <taxon>Thalassococcus</taxon>
    </lineage>
</organism>
<dbReference type="EMBL" id="JAQIOY010000011">
    <property type="protein sequence ID" value="MDA7426711.1"/>
    <property type="molecule type" value="Genomic_DNA"/>
</dbReference>
<dbReference type="RefSeq" id="WP_271434066.1">
    <property type="nucleotide sequence ID" value="NZ_JAQIOY010000011.1"/>
</dbReference>
<comment type="caution">
    <text evidence="1">The sequence shown here is derived from an EMBL/GenBank/DDBJ whole genome shotgun (WGS) entry which is preliminary data.</text>
</comment>
<dbReference type="Proteomes" id="UP001210720">
    <property type="component" value="Unassembled WGS sequence"/>
</dbReference>
<proteinExistence type="predicted"/>
<keyword evidence="2" id="KW-1185">Reference proteome</keyword>